<accession>A0AAD9QFY1</accession>
<reference evidence="15" key="1">
    <citation type="journal article" date="2023" name="G3 (Bethesda)">
        <title>Whole genome assembly and annotation of the endangered Caribbean coral Acropora cervicornis.</title>
        <authorList>
            <person name="Selwyn J.D."/>
            <person name="Vollmer S.V."/>
        </authorList>
    </citation>
    <scope>NUCLEOTIDE SEQUENCE</scope>
    <source>
        <strain evidence="15">K2</strain>
    </source>
</reference>
<evidence type="ECO:0000256" key="4">
    <source>
        <dbReference type="ARBA" id="ARBA00022679"/>
    </source>
</evidence>
<name>A0AAD9QFY1_ACRCE</name>
<keyword evidence="8" id="KW-0833">Ubl conjugation pathway</keyword>
<dbReference type="PROSITE" id="PS51873">
    <property type="entry name" value="TRIAD"/>
    <property type="match status" value="1"/>
</dbReference>
<dbReference type="Proteomes" id="UP001249851">
    <property type="component" value="Unassembled WGS sequence"/>
</dbReference>
<evidence type="ECO:0000259" key="14">
    <source>
        <dbReference type="PROSITE" id="PS51873"/>
    </source>
</evidence>
<feature type="compositionally biased region" description="Low complexity" evidence="11">
    <location>
        <begin position="683"/>
        <end position="698"/>
    </location>
</feature>
<feature type="signal peptide" evidence="12">
    <location>
        <begin position="1"/>
        <end position="20"/>
    </location>
</feature>
<keyword evidence="16" id="KW-1185">Reference proteome</keyword>
<dbReference type="EC" id="2.3.2.31" evidence="3"/>
<dbReference type="SMART" id="SM00647">
    <property type="entry name" value="IBR"/>
    <property type="match status" value="1"/>
</dbReference>
<feature type="domain" description="RING-type" evidence="13">
    <location>
        <begin position="169"/>
        <end position="215"/>
    </location>
</feature>
<feature type="chain" id="PRO_5042031060" description="RBR-type E3 ubiquitin transferase" evidence="12">
    <location>
        <begin position="21"/>
        <end position="793"/>
    </location>
</feature>
<evidence type="ECO:0000256" key="8">
    <source>
        <dbReference type="ARBA" id="ARBA00022786"/>
    </source>
</evidence>
<comment type="catalytic activity">
    <reaction evidence="1">
        <text>[E2 ubiquitin-conjugating enzyme]-S-ubiquitinyl-L-cysteine + [acceptor protein]-L-lysine = [E2 ubiquitin-conjugating enzyme]-L-cysteine + [acceptor protein]-N(6)-ubiquitinyl-L-lysine.</text>
        <dbReference type="EC" id="2.3.2.31"/>
    </reaction>
</comment>
<dbReference type="CDD" id="cd20361">
    <property type="entry name" value="Rcat_RBR_ANKIB1"/>
    <property type="match status" value="1"/>
</dbReference>
<evidence type="ECO:0000259" key="13">
    <source>
        <dbReference type="PROSITE" id="PS50089"/>
    </source>
</evidence>
<gene>
    <name evidence="15" type="ORF">P5673_016925</name>
</gene>
<dbReference type="PANTHER" id="PTHR11685">
    <property type="entry name" value="RBR FAMILY RING FINGER AND IBR DOMAIN-CONTAINING"/>
    <property type="match status" value="1"/>
</dbReference>
<keyword evidence="12" id="KW-0732">Signal</keyword>
<feature type="region of interest" description="Disordered" evidence="11">
    <location>
        <begin position="674"/>
        <end position="701"/>
    </location>
</feature>
<evidence type="ECO:0000256" key="5">
    <source>
        <dbReference type="ARBA" id="ARBA00022723"/>
    </source>
</evidence>
<evidence type="ECO:0000256" key="2">
    <source>
        <dbReference type="ARBA" id="ARBA00004906"/>
    </source>
</evidence>
<evidence type="ECO:0000256" key="7">
    <source>
        <dbReference type="ARBA" id="ARBA00022771"/>
    </source>
</evidence>
<dbReference type="GO" id="GO:0061630">
    <property type="term" value="F:ubiquitin protein ligase activity"/>
    <property type="evidence" value="ECO:0007669"/>
    <property type="project" value="UniProtKB-EC"/>
</dbReference>
<keyword evidence="7 10" id="KW-0863">Zinc-finger</keyword>
<reference evidence="15" key="2">
    <citation type="journal article" date="2023" name="Science">
        <title>Genomic signatures of disease resistance in endangered staghorn corals.</title>
        <authorList>
            <person name="Vollmer S.V."/>
            <person name="Selwyn J.D."/>
            <person name="Despard B.A."/>
            <person name="Roesel C.L."/>
        </authorList>
    </citation>
    <scope>NUCLEOTIDE SEQUENCE</scope>
    <source>
        <strain evidence="15">K2</strain>
    </source>
</reference>
<sequence length="793" mass="89455">MKSNLSISFMLKLLVADGASLYEENQNGDTACDFAIKGGFNAIASFLESRMVFSESASPIAADLEEPVFNQDDLKQYRGLCAQDLQEAKDLMLVETADMLRVPLFTAEGLLRNHEWSKEALIEAWMADPVSACKNAGVSLPDNHVIGKAELEERAKISVKSNFRNTEICSICDGEIVYEDVSLSLSCGHEFCRSCWESYLNVKIKEGKAHNIQCPGFDCSSLVPVETIESLVSREMASRYLQFDIKHGFLVLDCFIFWSIDRHCLHEAHAPCSCELWSNWLKKIAEMIPKIPMTKDVSECPETETVANTLWLVTNSKPCPNCKSPIQKNEGCNHMKCTKCKYEFCWVCLEQWKKHSSATGGYFRCNRFEVVQKVESESAKLVTEFEEPLLSTAKDKMTALALEAMETAATSFENPDTSFIEDAVHKLLSARRVLRSSYPYGYFLTGNMDKKAIFESMQTEVEEATETLSQMVARPYLRTPRARVVQATQLLHRKQQDFLLALSRGVIPDEIDQSGLEPRNEKVMCFSLTSQTPSDEDEDNYDEVHSILGKRLSQLARLELREHLANSETTAQEEQGAGTTEKWNCDAIHKKFNLTCCYLCRPNGALKIRNRMKSNFNNMDAFWFMNRYYHFVIYRGPLFTFPGRRRQSQPVEIDEEVDIDFMRAIQLSLLQHSTPANEHRCRSSSSSSSAGSGQDQAQGLGGEQDISVFSDSTSLQKAIELSLRESAATDFPSLPHKSDDDDDELKRAIKLSLLDSGLSAVRNDGSENKGSYPQQQNTECQDSDSNSEYDVHF</sequence>
<organism evidence="15 16">
    <name type="scientific">Acropora cervicornis</name>
    <name type="common">Staghorn coral</name>
    <dbReference type="NCBI Taxonomy" id="6130"/>
    <lineage>
        <taxon>Eukaryota</taxon>
        <taxon>Metazoa</taxon>
        <taxon>Cnidaria</taxon>
        <taxon>Anthozoa</taxon>
        <taxon>Hexacorallia</taxon>
        <taxon>Scleractinia</taxon>
        <taxon>Astrocoeniina</taxon>
        <taxon>Acroporidae</taxon>
        <taxon>Acropora</taxon>
    </lineage>
</organism>
<dbReference type="InterPro" id="IPR031127">
    <property type="entry name" value="E3_UB_ligase_RBR"/>
</dbReference>
<feature type="region of interest" description="Disordered" evidence="11">
    <location>
        <begin position="760"/>
        <end position="793"/>
    </location>
</feature>
<proteinExistence type="predicted"/>
<dbReference type="AlphaFoldDB" id="A0AAD9QFY1"/>
<evidence type="ECO:0000256" key="11">
    <source>
        <dbReference type="SAM" id="MobiDB-lite"/>
    </source>
</evidence>
<dbReference type="SMART" id="SM00726">
    <property type="entry name" value="UIM"/>
    <property type="match status" value="3"/>
</dbReference>
<dbReference type="Gene3D" id="3.30.40.10">
    <property type="entry name" value="Zinc/RING finger domain, C3HC4 (zinc finger)"/>
    <property type="match status" value="1"/>
</dbReference>
<dbReference type="InterPro" id="IPR018957">
    <property type="entry name" value="Znf_C3HC4_RING-type"/>
</dbReference>
<evidence type="ECO:0000256" key="12">
    <source>
        <dbReference type="SAM" id="SignalP"/>
    </source>
</evidence>
<dbReference type="SUPFAM" id="SSF57850">
    <property type="entry name" value="RING/U-box"/>
    <property type="match status" value="2"/>
</dbReference>
<dbReference type="FunFam" id="3.30.40.10:FF:000424">
    <property type="entry name" value="RBR-type E3 ubiquitin transferase"/>
    <property type="match status" value="1"/>
</dbReference>
<dbReference type="GO" id="GO:0008270">
    <property type="term" value="F:zinc ion binding"/>
    <property type="evidence" value="ECO:0007669"/>
    <property type="project" value="UniProtKB-KW"/>
</dbReference>
<dbReference type="InterPro" id="IPR013083">
    <property type="entry name" value="Znf_RING/FYVE/PHD"/>
</dbReference>
<dbReference type="Gene3D" id="1.20.120.1750">
    <property type="match status" value="1"/>
</dbReference>
<keyword evidence="9" id="KW-0862">Zinc</keyword>
<evidence type="ECO:0000256" key="1">
    <source>
        <dbReference type="ARBA" id="ARBA00001798"/>
    </source>
</evidence>
<protein>
    <recommendedName>
        <fullName evidence="3">RBR-type E3 ubiquitin transferase</fullName>
        <ecNumber evidence="3">2.3.2.31</ecNumber>
    </recommendedName>
</protein>
<dbReference type="InterPro" id="IPR001841">
    <property type="entry name" value="Znf_RING"/>
</dbReference>
<dbReference type="Pfam" id="PF23625">
    <property type="entry name" value="UIM_2"/>
    <property type="match status" value="3"/>
</dbReference>
<evidence type="ECO:0000256" key="6">
    <source>
        <dbReference type="ARBA" id="ARBA00022737"/>
    </source>
</evidence>
<evidence type="ECO:0000313" key="15">
    <source>
        <dbReference type="EMBL" id="KAK2560558.1"/>
    </source>
</evidence>
<keyword evidence="5" id="KW-0479">Metal-binding</keyword>
<dbReference type="PROSITE" id="PS50089">
    <property type="entry name" value="ZF_RING_2"/>
    <property type="match status" value="1"/>
</dbReference>
<comment type="pathway">
    <text evidence="2">Protein modification; protein ubiquitination.</text>
</comment>
<evidence type="ECO:0000313" key="16">
    <source>
        <dbReference type="Proteomes" id="UP001249851"/>
    </source>
</evidence>
<dbReference type="EMBL" id="JARQWQ010000036">
    <property type="protein sequence ID" value="KAK2560558.1"/>
    <property type="molecule type" value="Genomic_DNA"/>
</dbReference>
<dbReference type="InterPro" id="IPR044066">
    <property type="entry name" value="TRIAD_supradom"/>
</dbReference>
<comment type="caution">
    <text evidence="15">The sequence shown here is derived from an EMBL/GenBank/DDBJ whole genome shotgun (WGS) entry which is preliminary data.</text>
</comment>
<keyword evidence="4" id="KW-0808">Transferase</keyword>
<evidence type="ECO:0000256" key="9">
    <source>
        <dbReference type="ARBA" id="ARBA00022833"/>
    </source>
</evidence>
<feature type="compositionally biased region" description="Polar residues" evidence="11">
    <location>
        <begin position="768"/>
        <end position="780"/>
    </location>
</feature>
<evidence type="ECO:0000256" key="3">
    <source>
        <dbReference type="ARBA" id="ARBA00012251"/>
    </source>
</evidence>
<feature type="domain" description="RING-type" evidence="14">
    <location>
        <begin position="165"/>
        <end position="369"/>
    </location>
</feature>
<dbReference type="Pfam" id="PF22191">
    <property type="entry name" value="IBR_1"/>
    <property type="match status" value="1"/>
</dbReference>
<keyword evidence="6" id="KW-0677">Repeat</keyword>
<dbReference type="InterPro" id="IPR047564">
    <property type="entry name" value="Rcat_RBR_ANKIB1"/>
</dbReference>
<dbReference type="InterPro" id="IPR002867">
    <property type="entry name" value="IBR_dom"/>
</dbReference>
<dbReference type="InterPro" id="IPR003903">
    <property type="entry name" value="UIM_dom"/>
</dbReference>
<dbReference type="Pfam" id="PF00097">
    <property type="entry name" value="zf-C3HC4"/>
    <property type="match status" value="1"/>
</dbReference>
<dbReference type="PROSITE" id="PS50330">
    <property type="entry name" value="UIM"/>
    <property type="match status" value="1"/>
</dbReference>
<evidence type="ECO:0000256" key="10">
    <source>
        <dbReference type="PROSITE-ProRule" id="PRU00175"/>
    </source>
</evidence>
<dbReference type="GO" id="GO:0016567">
    <property type="term" value="P:protein ubiquitination"/>
    <property type="evidence" value="ECO:0007669"/>
    <property type="project" value="InterPro"/>
</dbReference>